<dbReference type="InterPro" id="IPR023091">
    <property type="entry name" value="MetalPrtase_cat_dom_sf_prd"/>
</dbReference>
<dbReference type="Proteomes" id="UP000567293">
    <property type="component" value="Unassembled WGS sequence"/>
</dbReference>
<comment type="function">
    <text evidence="7">Single strand-specific metallo-endoribonuclease involved in late-stage 70S ribosome quality control and in maturation of the 3' terminus of the 16S rRNA.</text>
</comment>
<feature type="binding site" evidence="7">
    <location>
        <position position="119"/>
    </location>
    <ligand>
        <name>Zn(2+)</name>
        <dbReference type="ChEBI" id="CHEBI:29105"/>
        <note>catalytic</note>
    </ligand>
</feature>
<dbReference type="EMBL" id="JACDQQ010002490">
    <property type="protein sequence ID" value="MBA0088420.1"/>
    <property type="molecule type" value="Genomic_DNA"/>
</dbReference>
<comment type="cofactor">
    <cofactor evidence="7">
        <name>Zn(2+)</name>
        <dbReference type="ChEBI" id="CHEBI:29105"/>
    </cofactor>
    <text evidence="7">Binds 1 zinc ion.</text>
</comment>
<organism evidence="8 9">
    <name type="scientific">Candidatus Acidiferrum panamense</name>
    <dbReference type="NCBI Taxonomy" id="2741543"/>
    <lineage>
        <taxon>Bacteria</taxon>
        <taxon>Pseudomonadati</taxon>
        <taxon>Acidobacteriota</taxon>
        <taxon>Terriglobia</taxon>
        <taxon>Candidatus Acidiferrales</taxon>
        <taxon>Candidatus Acidiferrum</taxon>
    </lineage>
</organism>
<evidence type="ECO:0000313" key="9">
    <source>
        <dbReference type="Proteomes" id="UP000567293"/>
    </source>
</evidence>
<comment type="caution">
    <text evidence="8">The sequence shown here is derived from an EMBL/GenBank/DDBJ whole genome shotgun (WGS) entry which is preliminary data.</text>
</comment>
<protein>
    <recommendedName>
        <fullName evidence="7">Endoribonuclease YbeY</fullName>
        <ecNumber evidence="7">3.1.-.-</ecNumber>
    </recommendedName>
</protein>
<evidence type="ECO:0000313" key="8">
    <source>
        <dbReference type="EMBL" id="MBA0088420.1"/>
    </source>
</evidence>
<dbReference type="GO" id="GO:0008270">
    <property type="term" value="F:zinc ion binding"/>
    <property type="evidence" value="ECO:0007669"/>
    <property type="project" value="UniProtKB-UniRule"/>
</dbReference>
<dbReference type="Gene3D" id="3.40.390.30">
    <property type="entry name" value="Metalloproteases ('zincins'), catalytic domain"/>
    <property type="match status" value="1"/>
</dbReference>
<keyword evidence="6 7" id="KW-0862">Zinc</keyword>
<dbReference type="HAMAP" id="MF_00009">
    <property type="entry name" value="Endoribonucl_YbeY"/>
    <property type="match status" value="1"/>
</dbReference>
<dbReference type="AlphaFoldDB" id="A0A7V8NWB1"/>
<keyword evidence="9" id="KW-1185">Reference proteome</keyword>
<dbReference type="GO" id="GO:0006364">
    <property type="term" value="P:rRNA processing"/>
    <property type="evidence" value="ECO:0007669"/>
    <property type="project" value="UniProtKB-UniRule"/>
</dbReference>
<comment type="similarity">
    <text evidence="1 7">Belongs to the endoribonuclease YbeY family.</text>
</comment>
<feature type="binding site" evidence="7">
    <location>
        <position position="113"/>
    </location>
    <ligand>
        <name>Zn(2+)</name>
        <dbReference type="ChEBI" id="CHEBI:29105"/>
        <note>catalytic</note>
    </ligand>
</feature>
<dbReference type="EC" id="3.1.-.-" evidence="7"/>
<sequence>MSAEGSTVTFRHVSASLRRRSIERFARRLQLEVARGRPFDCLVTTDSELRHLNRDFRGTDRATDVLSFPAGPSPRGHLGDIAVSVGRASAQAREFGHSVEQEIQILMLHGVLHLLGMDHETDCGRMARAEKQWRAGLGLPNGLIERVR</sequence>
<feature type="binding site" evidence="7">
    <location>
        <position position="109"/>
    </location>
    <ligand>
        <name>Zn(2+)</name>
        <dbReference type="ChEBI" id="CHEBI:29105"/>
        <note>catalytic</note>
    </ligand>
</feature>
<keyword evidence="5 7" id="KW-0378">Hydrolase</keyword>
<dbReference type="PANTHER" id="PTHR46986:SF1">
    <property type="entry name" value="ENDORIBONUCLEASE YBEY, CHLOROPLASTIC"/>
    <property type="match status" value="1"/>
</dbReference>
<dbReference type="Pfam" id="PF02130">
    <property type="entry name" value="YbeY"/>
    <property type="match status" value="1"/>
</dbReference>
<evidence type="ECO:0000256" key="4">
    <source>
        <dbReference type="ARBA" id="ARBA00022759"/>
    </source>
</evidence>
<keyword evidence="4 7" id="KW-0255">Endonuclease</keyword>
<evidence type="ECO:0000256" key="3">
    <source>
        <dbReference type="ARBA" id="ARBA00022723"/>
    </source>
</evidence>
<evidence type="ECO:0000256" key="6">
    <source>
        <dbReference type="ARBA" id="ARBA00022833"/>
    </source>
</evidence>
<evidence type="ECO:0000256" key="2">
    <source>
        <dbReference type="ARBA" id="ARBA00022722"/>
    </source>
</evidence>
<evidence type="ECO:0000256" key="7">
    <source>
        <dbReference type="HAMAP-Rule" id="MF_00009"/>
    </source>
</evidence>
<dbReference type="GO" id="GO:0004222">
    <property type="term" value="F:metalloendopeptidase activity"/>
    <property type="evidence" value="ECO:0007669"/>
    <property type="project" value="InterPro"/>
</dbReference>
<name>A0A7V8NWB1_9BACT</name>
<dbReference type="GO" id="GO:0004521">
    <property type="term" value="F:RNA endonuclease activity"/>
    <property type="evidence" value="ECO:0007669"/>
    <property type="project" value="UniProtKB-UniRule"/>
</dbReference>
<accession>A0A7V8NWB1</accession>
<dbReference type="InterPro" id="IPR002036">
    <property type="entry name" value="YbeY"/>
</dbReference>
<dbReference type="GO" id="GO:0005737">
    <property type="term" value="C:cytoplasm"/>
    <property type="evidence" value="ECO:0007669"/>
    <property type="project" value="UniProtKB-SubCell"/>
</dbReference>
<dbReference type="PANTHER" id="PTHR46986">
    <property type="entry name" value="ENDORIBONUCLEASE YBEY, CHLOROPLASTIC"/>
    <property type="match status" value="1"/>
</dbReference>
<reference evidence="8" key="1">
    <citation type="submission" date="2020-06" db="EMBL/GenBank/DDBJ databases">
        <title>Legume-microbial interactions unlock mineral nutrients during tropical forest succession.</title>
        <authorList>
            <person name="Epihov D.Z."/>
        </authorList>
    </citation>
    <scope>NUCLEOTIDE SEQUENCE [LARGE SCALE GENOMIC DNA]</scope>
    <source>
        <strain evidence="8">Pan2503</strain>
    </source>
</reference>
<proteinExistence type="inferred from homology"/>
<dbReference type="InterPro" id="IPR020549">
    <property type="entry name" value="YbeY_CS"/>
</dbReference>
<keyword evidence="7" id="KW-0963">Cytoplasm</keyword>
<keyword evidence="2 7" id="KW-0540">Nuclease</keyword>
<gene>
    <name evidence="7 8" type="primary">ybeY</name>
    <name evidence="8" type="ORF">HRJ53_25825</name>
</gene>
<keyword evidence="7" id="KW-0690">Ribosome biogenesis</keyword>
<evidence type="ECO:0000256" key="1">
    <source>
        <dbReference type="ARBA" id="ARBA00010875"/>
    </source>
</evidence>
<comment type="subcellular location">
    <subcellularLocation>
        <location evidence="7">Cytoplasm</location>
    </subcellularLocation>
</comment>
<keyword evidence="7" id="KW-0698">rRNA processing</keyword>
<dbReference type="SUPFAM" id="SSF55486">
    <property type="entry name" value="Metalloproteases ('zincins'), catalytic domain"/>
    <property type="match status" value="1"/>
</dbReference>
<dbReference type="NCBIfam" id="TIGR00043">
    <property type="entry name" value="rRNA maturation RNase YbeY"/>
    <property type="match status" value="1"/>
</dbReference>
<dbReference type="PROSITE" id="PS01306">
    <property type="entry name" value="UPF0054"/>
    <property type="match status" value="1"/>
</dbReference>
<evidence type="ECO:0000256" key="5">
    <source>
        <dbReference type="ARBA" id="ARBA00022801"/>
    </source>
</evidence>
<keyword evidence="3 7" id="KW-0479">Metal-binding</keyword>